<dbReference type="OrthoDB" id="194358at2759"/>
<dbReference type="PANTHER" id="PTHR10039:SF16">
    <property type="entry name" value="GPI INOSITOL-DEACYLASE"/>
    <property type="match status" value="1"/>
</dbReference>
<name>A0A8H3J015_9LECA</name>
<evidence type="ECO:0000259" key="7">
    <source>
        <dbReference type="Pfam" id="PF24883"/>
    </source>
</evidence>
<dbReference type="GO" id="GO:0005789">
    <property type="term" value="C:endoplasmic reticulum membrane"/>
    <property type="evidence" value="ECO:0007669"/>
    <property type="project" value="UniProtKB-SubCell"/>
</dbReference>
<evidence type="ECO:0000256" key="2">
    <source>
        <dbReference type="ARBA" id="ARBA00015856"/>
    </source>
</evidence>
<dbReference type="SMART" id="SM00320">
    <property type="entry name" value="WD40"/>
    <property type="match status" value="6"/>
</dbReference>
<evidence type="ECO:0000256" key="1">
    <source>
        <dbReference type="ARBA" id="ARBA00003496"/>
    </source>
</evidence>
<comment type="subcellular location">
    <subcellularLocation>
        <location evidence="4">Endoplasmic reticulum membrane</location>
    </subcellularLocation>
</comment>
<evidence type="ECO:0000256" key="3">
    <source>
        <dbReference type="ARBA" id="ARBA00022737"/>
    </source>
</evidence>
<keyword evidence="4" id="KW-0378">Hydrolase</keyword>
<evidence type="ECO:0000313" key="9">
    <source>
        <dbReference type="Proteomes" id="UP000664534"/>
    </source>
</evidence>
<dbReference type="SUPFAM" id="SSF50978">
    <property type="entry name" value="WD40 repeat-like"/>
    <property type="match status" value="1"/>
</dbReference>
<evidence type="ECO:0000259" key="6">
    <source>
        <dbReference type="Pfam" id="PF22939"/>
    </source>
</evidence>
<keyword evidence="4" id="KW-0653">Protein transport</keyword>
<dbReference type="EMBL" id="CAJPDT010000092">
    <property type="protein sequence ID" value="CAF9936609.1"/>
    <property type="molecule type" value="Genomic_DNA"/>
</dbReference>
<dbReference type="GO" id="GO:0016788">
    <property type="term" value="F:hydrolase activity, acting on ester bonds"/>
    <property type="evidence" value="ECO:0007669"/>
    <property type="project" value="InterPro"/>
</dbReference>
<dbReference type="InterPro" id="IPR001680">
    <property type="entry name" value="WD40_rpt"/>
</dbReference>
<dbReference type="Gene3D" id="2.130.10.10">
    <property type="entry name" value="YVTN repeat-like/Quinoprotein amine dehydrogenase"/>
    <property type="match status" value="3"/>
</dbReference>
<evidence type="ECO:0000259" key="5">
    <source>
        <dbReference type="Pfam" id="PF07819"/>
    </source>
</evidence>
<dbReference type="InterPro" id="IPR027417">
    <property type="entry name" value="P-loop_NTPase"/>
</dbReference>
<evidence type="ECO:0000313" key="8">
    <source>
        <dbReference type="EMBL" id="CAF9936609.1"/>
    </source>
</evidence>
<dbReference type="Pfam" id="PF22939">
    <property type="entry name" value="WHD_GPIID"/>
    <property type="match status" value="1"/>
</dbReference>
<reference evidence="8" key="1">
    <citation type="submission" date="2021-03" db="EMBL/GenBank/DDBJ databases">
        <authorList>
            <person name="Tagirdzhanova G."/>
        </authorList>
    </citation>
    <scope>NUCLEOTIDE SEQUENCE</scope>
</reference>
<dbReference type="Pfam" id="PF24883">
    <property type="entry name" value="NPHP3_N"/>
    <property type="match status" value="1"/>
</dbReference>
<keyword evidence="4" id="KW-0472">Membrane</keyword>
<dbReference type="SUPFAM" id="SSF82171">
    <property type="entry name" value="DPP6 N-terminal domain-like"/>
    <property type="match status" value="1"/>
</dbReference>
<keyword evidence="4" id="KW-0256">Endoplasmic reticulum</keyword>
<keyword evidence="3" id="KW-0677">Repeat</keyword>
<dbReference type="InterPro" id="IPR056884">
    <property type="entry name" value="NPHP3-like_N"/>
</dbReference>
<comment type="caution">
    <text evidence="8">The sequence shown here is derived from an EMBL/GenBank/DDBJ whole genome shotgun (WGS) entry which is preliminary data.</text>
</comment>
<keyword evidence="9" id="KW-1185">Reference proteome</keyword>
<dbReference type="Pfam" id="PF07819">
    <property type="entry name" value="PGAP1"/>
    <property type="match status" value="1"/>
</dbReference>
<proteinExistence type="inferred from homology"/>
<comment type="function">
    <text evidence="1 4">Involved in inositol deacylation of GPI-anchored proteins which plays important roles in the quality control and ER-associated degradation of GPI-anchored proteins.</text>
</comment>
<dbReference type="EC" id="3.1.-.-" evidence="4"/>
<dbReference type="SUPFAM" id="SSF53474">
    <property type="entry name" value="alpha/beta-Hydrolases"/>
    <property type="match status" value="1"/>
</dbReference>
<gene>
    <name evidence="8" type="ORF">IMSHALPRED_010833</name>
</gene>
<dbReference type="GO" id="GO:0015031">
    <property type="term" value="P:protein transport"/>
    <property type="evidence" value="ECO:0007669"/>
    <property type="project" value="UniProtKB-KW"/>
</dbReference>
<accession>A0A8H3J015</accession>
<feature type="domain" description="GPI inositol-deacylase PGAP1-like alpha/beta" evidence="5">
    <location>
        <begin position="49"/>
        <end position="176"/>
    </location>
</feature>
<dbReference type="InterPro" id="IPR012908">
    <property type="entry name" value="PGAP1-ab_dom-like"/>
</dbReference>
<dbReference type="Gene3D" id="3.40.50.1820">
    <property type="entry name" value="alpha/beta hydrolase"/>
    <property type="match status" value="1"/>
</dbReference>
<feature type="domain" description="GPI inositol-deacylase winged helix" evidence="6">
    <location>
        <begin position="598"/>
        <end position="688"/>
    </location>
</feature>
<sequence>MSVLSFRRKDTDSSSASTLLNVNDAVHDPRGSLGLNLLHSPSEPLIDFIFVHGLGGGSRKTWSKTSSTTHFWPQEWLPKDPTFKNVRVHSFGYDSDWVKGKDNCLNIHHFGKALLGEMSTSPYLSQTNTAIVLIGHSMGGLVIKKAYMLAKQGAAYKTLTQRVHTIYFLATPHRGSDSAKLLNNILHIAYSSRAYVADLERGSGAVQSINDEFRNYSADMDLWSFYETQKLKIGVLSTLIVDPESATLGYREEKQMPMNADHRSICKFETETDPNYVILRNALASTAQSVSKSVLKLKERTRQTQLKDLRQYLEVSEKLEDDLVTSEDARMSGTCEWFSAKESYLKWSCFAPDAPSILWVTGKPAVGKSVLAGYTIGQLQRSNADCSYFFFKYGDKSKSRLSACLRSLAFQMACMNTQVRETILEMQKDGIKLDIDNERTLWRSLFLCGIFQTKFSEHYWVIDALDECTNFASLFDPMLANFDASIPLRILITSRETPKLEKLFSGLGTYRVQNETILIADTLPDIKLLVEAKVKSVLLKDDKDRATLVEKILGKSEGSFLWTVLVLSELSNSYGEEEINKALEDMPQDMEPLYQRTLELMMQATGGKKLAKAILTWTTCATRPLTTKELDEALKLDVKDSFPRLKETILALCGHLVTVDKLGKVQMVHGTAREFLLNDDLESEFAINKTEAHTRIARACLTYLTGDEMKPPRTSRRGSASNILGKRAEFSVYACTAFSYHLSKASPLANDVLILVDKFLKSNVLSWIEVIAQTQSLIPLIRAAKNLRTYLDSCAAERSPLDRSMQTIRGWTTDLIRIVAKFADALITLPSAIYSLILPFCPMEATIRKIANPGRRLSVVGLSDVQWDDRLSCIDFHEGQTSAVCHGDEFFAVGLTTGTISLYYATSYQEYKVLNHGEAVKILRFKSKTGLMASCGMKTIRIWDTCSGETIHNLQAPQRFLDLAFDKSLLIAASSKNYIASWDLDNDGAQQPGRPWNDSSDYLNTHLRRTPCAVSIAASHNMLAVAYSGRPIMLWDLEEDTYYGGCGKKLASGETSTHMVTALIFNPNPNIGLLAASYLDGELVLVDPFNDQELESFRADCHTLAVSPDGRLLAGGAGGGTIQIYEFDTLRLLYRVKSSNFFIKQLAFSRDSLHLSDVRGSHCNVWEPAVLLRDSVGDESSEGTSMSFVDAVSSDTKVKVSAMVLHPKGEVVFCGKDDGSVCLYDLKTGTQLRKLYCHKSLVRILTWWPQSDTIMSVDISNRIFAWQLIKSQKDGWVAENQLFQSRLDCGKSIIQVLASETAGKFILSTRESDHLWRIDGQQEDVRTCSDRPGIRKWIQHQQSPLHVICIEGAAAHIYSWADWSEVALVHLSPEATGLQLKSVTPYILGHRWRVLLELSELDGSPDTRDLRLLDAAPFSTENFPTHEDFSEVAKEREDAIKITSTEAAAASIPLHGLQLTALAHRVAHVIGLGNANQLIFLDTHSWVCSADLEGLSSSSVSYLRHFFVPYDWFAGTRDVICAVAQRDVMFARNNDVAIIKGGLEYAEEVDVEI</sequence>
<comment type="similarity">
    <text evidence="4">Belongs to the GPI inositol-deacylase family.</text>
</comment>
<evidence type="ECO:0000256" key="4">
    <source>
        <dbReference type="RuleBase" id="RU365011"/>
    </source>
</evidence>
<feature type="domain" description="Nephrocystin 3-like N-terminal" evidence="7">
    <location>
        <begin position="333"/>
        <end position="495"/>
    </location>
</feature>
<dbReference type="Gene3D" id="3.40.50.300">
    <property type="entry name" value="P-loop containing nucleotide triphosphate hydrolases"/>
    <property type="match status" value="1"/>
</dbReference>
<dbReference type="InterPro" id="IPR054471">
    <property type="entry name" value="GPIID_WHD"/>
</dbReference>
<organism evidence="8 9">
    <name type="scientific">Imshaugia aleurites</name>
    <dbReference type="NCBI Taxonomy" id="172621"/>
    <lineage>
        <taxon>Eukaryota</taxon>
        <taxon>Fungi</taxon>
        <taxon>Dikarya</taxon>
        <taxon>Ascomycota</taxon>
        <taxon>Pezizomycotina</taxon>
        <taxon>Lecanoromycetes</taxon>
        <taxon>OSLEUM clade</taxon>
        <taxon>Lecanoromycetidae</taxon>
        <taxon>Lecanorales</taxon>
        <taxon>Lecanorineae</taxon>
        <taxon>Parmeliaceae</taxon>
        <taxon>Imshaugia</taxon>
    </lineage>
</organism>
<dbReference type="InterPro" id="IPR036322">
    <property type="entry name" value="WD40_repeat_dom_sf"/>
</dbReference>
<dbReference type="PANTHER" id="PTHR10039">
    <property type="entry name" value="AMELOGENIN"/>
    <property type="match status" value="1"/>
</dbReference>
<dbReference type="Proteomes" id="UP000664534">
    <property type="component" value="Unassembled WGS sequence"/>
</dbReference>
<dbReference type="InterPro" id="IPR015943">
    <property type="entry name" value="WD40/YVTN_repeat-like_dom_sf"/>
</dbReference>
<protein>
    <recommendedName>
        <fullName evidence="2 4">GPI inositol-deacylase</fullName>
        <ecNumber evidence="4">3.1.-.-</ecNumber>
    </recommendedName>
</protein>
<dbReference type="SUPFAM" id="SSF52540">
    <property type="entry name" value="P-loop containing nucleoside triphosphate hydrolases"/>
    <property type="match status" value="1"/>
</dbReference>
<dbReference type="InterPro" id="IPR029058">
    <property type="entry name" value="AB_hydrolase_fold"/>
</dbReference>
<keyword evidence="4" id="KW-0813">Transport</keyword>